<organism evidence="1 2">
    <name type="scientific">Undibacterium pigrum</name>
    <dbReference type="NCBI Taxonomy" id="401470"/>
    <lineage>
        <taxon>Bacteria</taxon>
        <taxon>Pseudomonadati</taxon>
        <taxon>Pseudomonadota</taxon>
        <taxon>Betaproteobacteria</taxon>
        <taxon>Burkholderiales</taxon>
        <taxon>Oxalobacteraceae</taxon>
        <taxon>Undibacterium</taxon>
    </lineage>
</organism>
<accession>A0A318IWT8</accession>
<proteinExistence type="predicted"/>
<name>A0A318IWT8_9BURK</name>
<gene>
    <name evidence="1" type="ORF">DFR42_1258</name>
</gene>
<dbReference type="RefSeq" id="WP_110258421.1">
    <property type="nucleotide sequence ID" value="NZ_QJKB01000025.1"/>
</dbReference>
<keyword evidence="2" id="KW-1185">Reference proteome</keyword>
<evidence type="ECO:0000313" key="2">
    <source>
        <dbReference type="Proteomes" id="UP000247792"/>
    </source>
</evidence>
<sequence length="185" mass="20447">MNNPHLALADIFKAERIPAERFLDMETQDKLLLKAEVEKYCRSLSWPETMAGTRAGIAGVLKIGVKEIFRRAIQAMPYPQFALHETISFESIHHPSLNILLDGQFSIVIPLAIRVQMSAQVMAMQYVDANENESANEAANETALMITLGVCEVQGTLMNHALQLLAVPLLQIPIREALLISPGAN</sequence>
<comment type="caution">
    <text evidence="1">The sequence shown here is derived from an EMBL/GenBank/DDBJ whole genome shotgun (WGS) entry which is preliminary data.</text>
</comment>
<evidence type="ECO:0000313" key="1">
    <source>
        <dbReference type="EMBL" id="PXX34905.1"/>
    </source>
</evidence>
<dbReference type="AlphaFoldDB" id="A0A318IWT8"/>
<protein>
    <submittedName>
        <fullName evidence="1">Uncharacterized protein</fullName>
    </submittedName>
</protein>
<dbReference type="EMBL" id="QJKB01000025">
    <property type="protein sequence ID" value="PXX34905.1"/>
    <property type="molecule type" value="Genomic_DNA"/>
</dbReference>
<dbReference type="Proteomes" id="UP000247792">
    <property type="component" value="Unassembled WGS sequence"/>
</dbReference>
<reference evidence="1 2" key="1">
    <citation type="submission" date="2018-05" db="EMBL/GenBank/DDBJ databases">
        <title>Genomic Encyclopedia of Type Strains, Phase IV (KMG-IV): sequencing the most valuable type-strain genomes for metagenomic binning, comparative biology and taxonomic classification.</title>
        <authorList>
            <person name="Goeker M."/>
        </authorList>
    </citation>
    <scope>NUCLEOTIDE SEQUENCE [LARGE SCALE GENOMIC DNA]</scope>
    <source>
        <strain evidence="1 2">DSM 19792</strain>
    </source>
</reference>